<gene>
    <name evidence="2" type="ORF">NSCI0253_LOCUS439</name>
</gene>
<sequence length="139" mass="14922">MAASSSSTDTGHHVFLQTPQSAEFESTTDAQGGVETAVANRYVPFKSPCEQSKRDCLGPGVYAEISGDGFERVVQVSEESKDEEVHSGPIRPLTRPGEVKVAGGHKDEVENTLGELLKLRTMLQERSESDGAGLIDLCD</sequence>
<evidence type="ECO:0000313" key="2">
    <source>
        <dbReference type="EMBL" id="CAD8826093.1"/>
    </source>
</evidence>
<feature type="region of interest" description="Disordered" evidence="1">
    <location>
        <begin position="1"/>
        <end position="31"/>
    </location>
</feature>
<proteinExistence type="predicted"/>
<accession>A0A7S0ZM16</accession>
<organism evidence="2">
    <name type="scientific">Noctiluca scintillans</name>
    <name type="common">Sea sparkle</name>
    <name type="synonym">Red tide dinoflagellate</name>
    <dbReference type="NCBI Taxonomy" id="2966"/>
    <lineage>
        <taxon>Eukaryota</taxon>
        <taxon>Sar</taxon>
        <taxon>Alveolata</taxon>
        <taxon>Dinophyceae</taxon>
        <taxon>Noctilucales</taxon>
        <taxon>Noctilucaceae</taxon>
        <taxon>Noctiluca</taxon>
    </lineage>
</organism>
<protein>
    <submittedName>
        <fullName evidence="2">Uncharacterized protein</fullName>
    </submittedName>
</protein>
<name>A0A7S0ZM16_NOCSC</name>
<evidence type="ECO:0000256" key="1">
    <source>
        <dbReference type="SAM" id="MobiDB-lite"/>
    </source>
</evidence>
<feature type="compositionally biased region" description="Polar residues" evidence="1">
    <location>
        <begin position="17"/>
        <end position="30"/>
    </location>
</feature>
<dbReference type="EMBL" id="HBFQ01000701">
    <property type="protein sequence ID" value="CAD8826093.1"/>
    <property type="molecule type" value="Transcribed_RNA"/>
</dbReference>
<feature type="region of interest" description="Disordered" evidence="1">
    <location>
        <begin position="79"/>
        <end position="101"/>
    </location>
</feature>
<dbReference type="AlphaFoldDB" id="A0A7S0ZM16"/>
<reference evidence="2" key="1">
    <citation type="submission" date="2021-01" db="EMBL/GenBank/DDBJ databases">
        <authorList>
            <person name="Corre E."/>
            <person name="Pelletier E."/>
            <person name="Niang G."/>
            <person name="Scheremetjew M."/>
            <person name="Finn R."/>
            <person name="Kale V."/>
            <person name="Holt S."/>
            <person name="Cochrane G."/>
            <person name="Meng A."/>
            <person name="Brown T."/>
            <person name="Cohen L."/>
        </authorList>
    </citation>
    <scope>NUCLEOTIDE SEQUENCE</scope>
</reference>